<evidence type="ECO:0000313" key="2">
    <source>
        <dbReference type="Proteomes" id="UP000663722"/>
    </source>
</evidence>
<reference evidence="1" key="1">
    <citation type="journal article" date="2021" name="Microb. Physiol.">
        <title>Proteogenomic Insights into the Physiology of Marine, Sulfate-Reducing, Filamentous Desulfonema limicola and Desulfonema magnum.</title>
        <authorList>
            <person name="Schnaars V."/>
            <person name="Wohlbrand L."/>
            <person name="Scheve S."/>
            <person name="Hinrichs C."/>
            <person name="Reinhardt R."/>
            <person name="Rabus R."/>
        </authorList>
    </citation>
    <scope>NUCLEOTIDE SEQUENCE</scope>
    <source>
        <strain evidence="1">4be13</strain>
    </source>
</reference>
<dbReference type="InterPro" id="IPR024787">
    <property type="entry name" value="EcsC"/>
</dbReference>
<dbReference type="Pfam" id="PF12787">
    <property type="entry name" value="EcsC"/>
    <property type="match status" value="1"/>
</dbReference>
<name>A0A975BTU6_9BACT</name>
<keyword evidence="2" id="KW-1185">Reference proteome</keyword>
<dbReference type="PANTHER" id="PTHR41260">
    <property type="entry name" value="PROTEIN ECSC"/>
    <property type="match status" value="1"/>
</dbReference>
<protein>
    <submittedName>
        <fullName evidence="1">EcsC protein domain-containing protein</fullName>
    </submittedName>
</protein>
<accession>A0A975BTU6</accession>
<dbReference type="KEGG" id="dmm:dnm_076930"/>
<proteinExistence type="predicted"/>
<sequence length="261" mass="27958">MNISKSGTEDLKYAKKGLENPNLVTKIANILGVPFEKGMKCLPEKWSGYITRISEKTLRSALNFAISTMGSKTEGQSSDILHKILAATSGCAGGVFGLVSLGAELPLTTTIMLRSVADIARSEGEDISDIETKLACLEVFALGGRSESEKAVKTGHYYAVRAALSKSLSEAAAYIAEQGLAETGSPILLRLITQIASRFGIVVSERAAASAIPIVGAAGGAVINTIFMDHFQDIARGHFIIRRLEREYGKKAVKAEYDRIF</sequence>
<dbReference type="EMBL" id="CP061800">
    <property type="protein sequence ID" value="QTA91621.1"/>
    <property type="molecule type" value="Genomic_DNA"/>
</dbReference>
<evidence type="ECO:0000313" key="1">
    <source>
        <dbReference type="EMBL" id="QTA91621.1"/>
    </source>
</evidence>
<dbReference type="AlphaFoldDB" id="A0A975BTU6"/>
<dbReference type="Proteomes" id="UP000663722">
    <property type="component" value="Chromosome"/>
</dbReference>
<organism evidence="1 2">
    <name type="scientific">Desulfonema magnum</name>
    <dbReference type="NCBI Taxonomy" id="45655"/>
    <lineage>
        <taxon>Bacteria</taxon>
        <taxon>Pseudomonadati</taxon>
        <taxon>Thermodesulfobacteriota</taxon>
        <taxon>Desulfobacteria</taxon>
        <taxon>Desulfobacterales</taxon>
        <taxon>Desulfococcaceae</taxon>
        <taxon>Desulfonema</taxon>
    </lineage>
</organism>
<dbReference type="PANTHER" id="PTHR41260:SF1">
    <property type="entry name" value="PROTEIN ECSC"/>
    <property type="match status" value="1"/>
</dbReference>
<dbReference type="RefSeq" id="WP_207679325.1">
    <property type="nucleotide sequence ID" value="NZ_CP061800.1"/>
</dbReference>
<gene>
    <name evidence="1" type="ORF">dnm_076930</name>
</gene>